<keyword evidence="13 15" id="KW-0472">Membrane</keyword>
<dbReference type="SUPFAM" id="SSF47384">
    <property type="entry name" value="Homodimeric domain of signal transducing histidine kinase"/>
    <property type="match status" value="1"/>
</dbReference>
<evidence type="ECO:0000256" key="12">
    <source>
        <dbReference type="ARBA" id="ARBA00023012"/>
    </source>
</evidence>
<dbReference type="Gene3D" id="1.10.287.130">
    <property type="match status" value="1"/>
</dbReference>
<proteinExistence type="predicted"/>
<dbReference type="CDD" id="cd06225">
    <property type="entry name" value="HAMP"/>
    <property type="match status" value="1"/>
</dbReference>
<feature type="transmembrane region" description="Helical" evidence="15">
    <location>
        <begin position="154"/>
        <end position="177"/>
    </location>
</feature>
<evidence type="ECO:0000256" key="4">
    <source>
        <dbReference type="ARBA" id="ARBA00022475"/>
    </source>
</evidence>
<comment type="catalytic activity">
    <reaction evidence="1">
        <text>ATP + protein L-histidine = ADP + protein N-phospho-L-histidine.</text>
        <dbReference type="EC" id="2.7.13.3"/>
    </reaction>
</comment>
<dbReference type="InterPro" id="IPR003661">
    <property type="entry name" value="HisK_dim/P_dom"/>
</dbReference>
<evidence type="ECO:0000256" key="6">
    <source>
        <dbReference type="ARBA" id="ARBA00022679"/>
    </source>
</evidence>
<reference evidence="18 19" key="1">
    <citation type="submission" date="2016-03" db="EMBL/GenBank/DDBJ databases">
        <authorList>
            <person name="Ploux O."/>
        </authorList>
    </citation>
    <scope>NUCLEOTIDE SEQUENCE [LARGE SCALE GENOMIC DNA]</scope>
    <source>
        <strain evidence="18 19">EC13</strain>
    </source>
</reference>
<dbReference type="InterPro" id="IPR050398">
    <property type="entry name" value="HssS/ArlS-like"/>
</dbReference>
<dbReference type="GO" id="GO:0005886">
    <property type="term" value="C:plasma membrane"/>
    <property type="evidence" value="ECO:0007669"/>
    <property type="project" value="UniProtKB-SubCell"/>
</dbReference>
<evidence type="ECO:0000256" key="10">
    <source>
        <dbReference type="ARBA" id="ARBA00022840"/>
    </source>
</evidence>
<dbReference type="SUPFAM" id="SSF55874">
    <property type="entry name" value="ATPase domain of HSP90 chaperone/DNA topoisomerase II/histidine kinase"/>
    <property type="match status" value="1"/>
</dbReference>
<evidence type="ECO:0000313" key="19">
    <source>
        <dbReference type="Proteomes" id="UP000075799"/>
    </source>
</evidence>
<dbReference type="OrthoDB" id="9805942at2"/>
<comment type="subcellular location">
    <subcellularLocation>
        <location evidence="2">Cell membrane</location>
        <topology evidence="2">Multi-pass membrane protein</topology>
    </subcellularLocation>
</comment>
<feature type="coiled-coil region" evidence="14">
    <location>
        <begin position="227"/>
        <end position="279"/>
    </location>
</feature>
<feature type="domain" description="HAMP" evidence="17">
    <location>
        <begin position="187"/>
        <end position="232"/>
    </location>
</feature>
<evidence type="ECO:0000256" key="7">
    <source>
        <dbReference type="ARBA" id="ARBA00022692"/>
    </source>
</evidence>
<protein>
    <recommendedName>
        <fullName evidence="3">histidine kinase</fullName>
        <ecNumber evidence="3">2.7.13.3</ecNumber>
    </recommendedName>
</protein>
<evidence type="ECO:0000256" key="13">
    <source>
        <dbReference type="ARBA" id="ARBA00023136"/>
    </source>
</evidence>
<dbReference type="InterPro" id="IPR036890">
    <property type="entry name" value="HATPase_C_sf"/>
</dbReference>
<keyword evidence="5" id="KW-0597">Phosphoprotein</keyword>
<evidence type="ECO:0000256" key="5">
    <source>
        <dbReference type="ARBA" id="ARBA00022553"/>
    </source>
</evidence>
<feature type="domain" description="Histidine kinase" evidence="16">
    <location>
        <begin position="247"/>
        <end position="468"/>
    </location>
</feature>
<gene>
    <name evidence="18" type="ORF">AZI87_09480</name>
</gene>
<dbReference type="PANTHER" id="PTHR45528:SF1">
    <property type="entry name" value="SENSOR HISTIDINE KINASE CPXA"/>
    <property type="match status" value="1"/>
</dbReference>
<dbReference type="InterPro" id="IPR003660">
    <property type="entry name" value="HAMP_dom"/>
</dbReference>
<dbReference type="Proteomes" id="UP000075799">
    <property type="component" value="Unassembled WGS sequence"/>
</dbReference>
<dbReference type="PANTHER" id="PTHR45528">
    <property type="entry name" value="SENSOR HISTIDINE KINASE CPXA"/>
    <property type="match status" value="1"/>
</dbReference>
<keyword evidence="11 15" id="KW-1133">Transmembrane helix</keyword>
<keyword evidence="14" id="KW-0175">Coiled coil</keyword>
<name>A0A162H0Y2_BDEBC</name>
<comment type="caution">
    <text evidence="18">The sequence shown here is derived from an EMBL/GenBank/DDBJ whole genome shotgun (WGS) entry which is preliminary data.</text>
</comment>
<dbReference type="RefSeq" id="WP_063206293.1">
    <property type="nucleotide sequence ID" value="NZ_LUKD01000001.1"/>
</dbReference>
<dbReference type="Pfam" id="PF00512">
    <property type="entry name" value="HisKA"/>
    <property type="match status" value="1"/>
</dbReference>
<evidence type="ECO:0000256" key="3">
    <source>
        <dbReference type="ARBA" id="ARBA00012438"/>
    </source>
</evidence>
<dbReference type="EMBL" id="LUKD01000001">
    <property type="protein sequence ID" value="KYG69401.1"/>
    <property type="molecule type" value="Genomic_DNA"/>
</dbReference>
<dbReference type="AlphaFoldDB" id="A0A162H0Y2"/>
<evidence type="ECO:0000256" key="2">
    <source>
        <dbReference type="ARBA" id="ARBA00004651"/>
    </source>
</evidence>
<keyword evidence="7 15" id="KW-0812">Transmembrane</keyword>
<keyword evidence="6" id="KW-0808">Transferase</keyword>
<dbReference type="GO" id="GO:0000155">
    <property type="term" value="F:phosphorelay sensor kinase activity"/>
    <property type="evidence" value="ECO:0007669"/>
    <property type="project" value="InterPro"/>
</dbReference>
<evidence type="ECO:0000256" key="14">
    <source>
        <dbReference type="SAM" id="Coils"/>
    </source>
</evidence>
<keyword evidence="4" id="KW-1003">Cell membrane</keyword>
<evidence type="ECO:0000256" key="9">
    <source>
        <dbReference type="ARBA" id="ARBA00022777"/>
    </source>
</evidence>
<dbReference type="EC" id="2.7.13.3" evidence="3"/>
<dbReference type="PROSITE" id="PS50109">
    <property type="entry name" value="HIS_KIN"/>
    <property type="match status" value="1"/>
</dbReference>
<dbReference type="Gene3D" id="6.10.340.10">
    <property type="match status" value="1"/>
</dbReference>
<evidence type="ECO:0000313" key="18">
    <source>
        <dbReference type="EMBL" id="KYG69401.1"/>
    </source>
</evidence>
<dbReference type="Gene3D" id="3.30.565.10">
    <property type="entry name" value="Histidine kinase-like ATPase, C-terminal domain"/>
    <property type="match status" value="1"/>
</dbReference>
<accession>A0A162H0Y2</accession>
<keyword evidence="8" id="KW-0547">Nucleotide-binding</keyword>
<organism evidence="18 19">
    <name type="scientific">Bdellovibrio bacteriovorus</name>
    <dbReference type="NCBI Taxonomy" id="959"/>
    <lineage>
        <taxon>Bacteria</taxon>
        <taxon>Pseudomonadati</taxon>
        <taxon>Bdellovibrionota</taxon>
        <taxon>Bdellovibrionia</taxon>
        <taxon>Bdellovibrionales</taxon>
        <taxon>Pseudobdellovibrionaceae</taxon>
        <taxon>Bdellovibrio</taxon>
    </lineage>
</organism>
<dbReference type="SUPFAM" id="SSF158472">
    <property type="entry name" value="HAMP domain-like"/>
    <property type="match status" value="1"/>
</dbReference>
<evidence type="ECO:0000259" key="16">
    <source>
        <dbReference type="PROSITE" id="PS50109"/>
    </source>
</evidence>
<sequence length="468" mass="52495">MITKPLFRKNFLIFASIILVFVVVAIALSWILTSFERDRMFLRPAGMNRALLDAYDKDPFKALPLLNEFSRKNGLEKHDLINADGVSLTTGKKVLSSALTDDQMHALKKDLAISASPSETQRMPGPPPEVISVTNQEGVFLLSKFGGPRDKPPIGPIVTLTALIACIIISIGIALLYQFSKYQERSREALDVLNSLREGNLSARLPSRKFDELALLTNAFNEMAGDLENMVEQLRKADRTRRELLQDLAHDLRTPLASLRSFLETLQTANHQLSEEKRQEVLSLSFTEVEYFGKLVEDLLFLAQITEPKYSLGTETIRLDERIQEQITVFRQRYPRLQFDFQKTGDTFVLMGAPRLIDRMLRNAFENSSSFAKSKIRIELTQSGKDLQLQLIDDGPGFSEKGLLEFGHKKSSRTLVSESSDNKRISVGIGSVIMKEIAQLHGGLLRASNQVEDGKVLGAKVSFSFTKS</sequence>
<dbReference type="SMART" id="SM00388">
    <property type="entry name" value="HisKA"/>
    <property type="match status" value="1"/>
</dbReference>
<evidence type="ECO:0000259" key="17">
    <source>
        <dbReference type="PROSITE" id="PS50885"/>
    </source>
</evidence>
<keyword evidence="12" id="KW-0902">Two-component regulatory system</keyword>
<dbReference type="Pfam" id="PF02518">
    <property type="entry name" value="HATPase_c"/>
    <property type="match status" value="1"/>
</dbReference>
<evidence type="ECO:0000256" key="8">
    <source>
        <dbReference type="ARBA" id="ARBA00022741"/>
    </source>
</evidence>
<dbReference type="SMART" id="SM00304">
    <property type="entry name" value="HAMP"/>
    <property type="match status" value="1"/>
</dbReference>
<keyword evidence="10" id="KW-0067">ATP-binding</keyword>
<dbReference type="InterPro" id="IPR036097">
    <property type="entry name" value="HisK_dim/P_sf"/>
</dbReference>
<dbReference type="SMART" id="SM00387">
    <property type="entry name" value="HATPase_c"/>
    <property type="match status" value="1"/>
</dbReference>
<dbReference type="InterPro" id="IPR003594">
    <property type="entry name" value="HATPase_dom"/>
</dbReference>
<keyword evidence="9" id="KW-0418">Kinase</keyword>
<dbReference type="PROSITE" id="PS50885">
    <property type="entry name" value="HAMP"/>
    <property type="match status" value="1"/>
</dbReference>
<dbReference type="GO" id="GO:0005524">
    <property type="term" value="F:ATP binding"/>
    <property type="evidence" value="ECO:0007669"/>
    <property type="project" value="UniProtKB-KW"/>
</dbReference>
<evidence type="ECO:0000256" key="15">
    <source>
        <dbReference type="SAM" id="Phobius"/>
    </source>
</evidence>
<feature type="transmembrane region" description="Helical" evidence="15">
    <location>
        <begin position="12"/>
        <end position="32"/>
    </location>
</feature>
<dbReference type="InterPro" id="IPR005467">
    <property type="entry name" value="His_kinase_dom"/>
</dbReference>
<dbReference type="CDD" id="cd00082">
    <property type="entry name" value="HisKA"/>
    <property type="match status" value="1"/>
</dbReference>
<evidence type="ECO:0000256" key="1">
    <source>
        <dbReference type="ARBA" id="ARBA00000085"/>
    </source>
</evidence>
<evidence type="ECO:0000256" key="11">
    <source>
        <dbReference type="ARBA" id="ARBA00022989"/>
    </source>
</evidence>